<protein>
    <submittedName>
        <fullName evidence="1">Uncharacterized protein</fullName>
    </submittedName>
</protein>
<gene>
    <name evidence="1" type="ORF">UFOVP1290_443</name>
</gene>
<evidence type="ECO:0000313" key="1">
    <source>
        <dbReference type="EMBL" id="CAB4196923.1"/>
    </source>
</evidence>
<accession>A0A6J5RHQ0</accession>
<proteinExistence type="predicted"/>
<sequence length="222" mass="26571">MKKCNNCHVNKSLDNFFLKRDGELSKYCADCKQRKKEYSLKKKKEISEKAKILYNNNREKILQERKAYYSNNRDKCLLKNKEDYINNKEKYLKYKKEYYSDHRDFYSDLEKKNRKENPKKYMWKAAKKRAKEKNLPFNISIDDIVIPDICPILGLTLEFGSIEHRDNSPSLDKIIPELGYVVGNIKVISFKANTLKRDGHIEDFEKIIAYIKENKQNEYENK</sequence>
<organism evidence="1">
    <name type="scientific">uncultured Caudovirales phage</name>
    <dbReference type="NCBI Taxonomy" id="2100421"/>
    <lineage>
        <taxon>Viruses</taxon>
        <taxon>Duplodnaviria</taxon>
        <taxon>Heunggongvirae</taxon>
        <taxon>Uroviricota</taxon>
        <taxon>Caudoviricetes</taxon>
        <taxon>Peduoviridae</taxon>
        <taxon>Maltschvirus</taxon>
        <taxon>Maltschvirus maltsch</taxon>
    </lineage>
</organism>
<reference evidence="1" key="1">
    <citation type="submission" date="2020-05" db="EMBL/GenBank/DDBJ databases">
        <authorList>
            <person name="Chiriac C."/>
            <person name="Salcher M."/>
            <person name="Ghai R."/>
            <person name="Kavagutti S V."/>
        </authorList>
    </citation>
    <scope>NUCLEOTIDE SEQUENCE</scope>
</reference>
<dbReference type="EMBL" id="LR797252">
    <property type="protein sequence ID" value="CAB4196923.1"/>
    <property type="molecule type" value="Genomic_DNA"/>
</dbReference>
<name>A0A6J5RHQ0_9CAUD</name>